<dbReference type="PANTHER" id="PTHR13620">
    <property type="entry name" value="3-5 EXONUCLEASE"/>
    <property type="match status" value="1"/>
</dbReference>
<evidence type="ECO:0000313" key="3">
    <source>
        <dbReference type="EMBL" id="KAL3743774.1"/>
    </source>
</evidence>
<gene>
    <name evidence="3" type="ORF">ACJRO7_018960</name>
</gene>
<organism evidence="3 4">
    <name type="scientific">Eucalyptus globulus</name>
    <name type="common">Tasmanian blue gum</name>
    <dbReference type="NCBI Taxonomy" id="34317"/>
    <lineage>
        <taxon>Eukaryota</taxon>
        <taxon>Viridiplantae</taxon>
        <taxon>Streptophyta</taxon>
        <taxon>Embryophyta</taxon>
        <taxon>Tracheophyta</taxon>
        <taxon>Spermatophyta</taxon>
        <taxon>Magnoliopsida</taxon>
        <taxon>eudicotyledons</taxon>
        <taxon>Gunneridae</taxon>
        <taxon>Pentapetalae</taxon>
        <taxon>rosids</taxon>
        <taxon>malvids</taxon>
        <taxon>Myrtales</taxon>
        <taxon>Myrtaceae</taxon>
        <taxon>Myrtoideae</taxon>
        <taxon>Eucalypteae</taxon>
        <taxon>Eucalyptus</taxon>
    </lineage>
</organism>
<comment type="caution">
    <text evidence="3">The sequence shown here is derived from an EMBL/GenBank/DDBJ whole genome shotgun (WGS) entry which is preliminary data.</text>
</comment>
<dbReference type="SUPFAM" id="SSF53098">
    <property type="entry name" value="Ribonuclease H-like"/>
    <property type="match status" value="1"/>
</dbReference>
<accession>A0ABD3KZL5</accession>
<dbReference type="InterPro" id="IPR051132">
    <property type="entry name" value="3-5_Exonuclease_domain"/>
</dbReference>
<keyword evidence="4" id="KW-1185">Reference proteome</keyword>
<dbReference type="InterPro" id="IPR012337">
    <property type="entry name" value="RNaseH-like_sf"/>
</dbReference>
<dbReference type="EMBL" id="JBJKBG010000004">
    <property type="protein sequence ID" value="KAL3743774.1"/>
    <property type="molecule type" value="Genomic_DNA"/>
</dbReference>
<dbReference type="InterPro" id="IPR036397">
    <property type="entry name" value="RNaseH_sf"/>
</dbReference>
<sequence length="135" mass="15210">MYSLHKITFYGQQIYTCVTYDPSIVTRWINDVEQAYLPWLNRLVVGLHIEWQPNLESGVIRPVATLQLCVGHSCLIFQILHAEYILGLDAFVTFKLGMALQASLVKRACVGGCVRPNCVMVPDPVGPILLHQFHS</sequence>
<protein>
    <submittedName>
        <fullName evidence="3">Uncharacterized protein</fullName>
    </submittedName>
</protein>
<reference evidence="3 4" key="1">
    <citation type="submission" date="2024-11" db="EMBL/GenBank/DDBJ databases">
        <title>Chromosome-level genome assembly of Eucalyptus globulus Labill. provides insights into its genome evolution.</title>
        <authorList>
            <person name="Li X."/>
        </authorList>
    </citation>
    <scope>NUCLEOTIDE SEQUENCE [LARGE SCALE GENOMIC DNA]</scope>
    <source>
        <strain evidence="3">CL2024</strain>
        <tissue evidence="3">Fresh tender leaves</tissue>
    </source>
</reference>
<dbReference type="PANTHER" id="PTHR13620:SF105">
    <property type="entry name" value="OS01G0737700 PROTEIN"/>
    <property type="match status" value="1"/>
</dbReference>
<keyword evidence="2" id="KW-0378">Hydrolase</keyword>
<name>A0ABD3KZL5_EUCGL</name>
<evidence type="ECO:0000313" key="4">
    <source>
        <dbReference type="Proteomes" id="UP001634007"/>
    </source>
</evidence>
<dbReference type="Gene3D" id="3.30.420.10">
    <property type="entry name" value="Ribonuclease H-like superfamily/Ribonuclease H"/>
    <property type="match status" value="1"/>
</dbReference>
<proteinExistence type="predicted"/>
<dbReference type="Proteomes" id="UP001634007">
    <property type="component" value="Unassembled WGS sequence"/>
</dbReference>
<dbReference type="AlphaFoldDB" id="A0ABD3KZL5"/>
<evidence type="ECO:0000256" key="1">
    <source>
        <dbReference type="ARBA" id="ARBA00022722"/>
    </source>
</evidence>
<dbReference type="GO" id="GO:0008408">
    <property type="term" value="F:3'-5' exonuclease activity"/>
    <property type="evidence" value="ECO:0007669"/>
    <property type="project" value="UniProtKB-ARBA"/>
</dbReference>
<keyword evidence="1" id="KW-0540">Nuclease</keyword>
<evidence type="ECO:0000256" key="2">
    <source>
        <dbReference type="ARBA" id="ARBA00022801"/>
    </source>
</evidence>